<accession>A0A8H5HNN8</accession>
<sequence>MYLDFVAYPDLGPTIRAFKTRIKSPSSASLELTTIAPSIPFLSDDFVLCSLPFMPRKYLKDSIPRRTSTPLLTTLHSVTQYLSLGNPKTTIVSITNVTNEQVAALRISRQKLITDRAIRSGLITEWGENEWREHIFLLDWEAGLLAAGLLTRWSIVIRK</sequence>
<comment type="caution">
    <text evidence="1">The sequence shown here is derived from an EMBL/GenBank/DDBJ whole genome shotgun (WGS) entry which is preliminary data.</text>
</comment>
<dbReference type="Proteomes" id="UP000565441">
    <property type="component" value="Unassembled WGS sequence"/>
</dbReference>
<organism evidence="1 2">
    <name type="scientific">Tricholomella constricta</name>
    <dbReference type="NCBI Taxonomy" id="117010"/>
    <lineage>
        <taxon>Eukaryota</taxon>
        <taxon>Fungi</taxon>
        <taxon>Dikarya</taxon>
        <taxon>Basidiomycota</taxon>
        <taxon>Agaricomycotina</taxon>
        <taxon>Agaricomycetes</taxon>
        <taxon>Agaricomycetidae</taxon>
        <taxon>Agaricales</taxon>
        <taxon>Tricholomatineae</taxon>
        <taxon>Lyophyllaceae</taxon>
        <taxon>Tricholomella</taxon>
    </lineage>
</organism>
<proteinExistence type="predicted"/>
<keyword evidence="2" id="KW-1185">Reference proteome</keyword>
<gene>
    <name evidence="1" type="ORF">D9615_001535</name>
</gene>
<evidence type="ECO:0000313" key="2">
    <source>
        <dbReference type="Proteomes" id="UP000565441"/>
    </source>
</evidence>
<name>A0A8H5HNN8_9AGAR</name>
<dbReference type="OrthoDB" id="3059868at2759"/>
<dbReference type="AlphaFoldDB" id="A0A8H5HNN8"/>
<dbReference type="EMBL" id="JAACJP010000002">
    <property type="protein sequence ID" value="KAF5386744.1"/>
    <property type="molecule type" value="Genomic_DNA"/>
</dbReference>
<evidence type="ECO:0000313" key="1">
    <source>
        <dbReference type="EMBL" id="KAF5386744.1"/>
    </source>
</evidence>
<reference evidence="1 2" key="1">
    <citation type="journal article" date="2020" name="ISME J.">
        <title>Uncovering the hidden diversity of litter-decomposition mechanisms in mushroom-forming fungi.</title>
        <authorList>
            <person name="Floudas D."/>
            <person name="Bentzer J."/>
            <person name="Ahren D."/>
            <person name="Johansson T."/>
            <person name="Persson P."/>
            <person name="Tunlid A."/>
        </authorList>
    </citation>
    <scope>NUCLEOTIDE SEQUENCE [LARGE SCALE GENOMIC DNA]</scope>
    <source>
        <strain evidence="1 2">CBS 661.87</strain>
    </source>
</reference>
<protein>
    <submittedName>
        <fullName evidence="1">Uncharacterized protein</fullName>
    </submittedName>
</protein>